<gene>
    <name evidence="7" type="ORF">JOE61_003886</name>
</gene>
<keyword evidence="3" id="KW-0288">FMN</keyword>
<evidence type="ECO:0000256" key="1">
    <source>
        <dbReference type="ARBA" id="ARBA00001917"/>
    </source>
</evidence>
<dbReference type="EC" id="1.1.3.46" evidence="7"/>
<comment type="similarity">
    <text evidence="5">Belongs to the FMN-dependent alpha-hydroxy acid dehydrogenase family.</text>
</comment>
<evidence type="ECO:0000313" key="8">
    <source>
        <dbReference type="Proteomes" id="UP000732378"/>
    </source>
</evidence>
<dbReference type="InterPro" id="IPR012133">
    <property type="entry name" value="Alpha-hydoxy_acid_DH_FMN"/>
</dbReference>
<evidence type="ECO:0000256" key="4">
    <source>
        <dbReference type="ARBA" id="ARBA00023002"/>
    </source>
</evidence>
<keyword evidence="2" id="KW-0285">Flavoprotein</keyword>
<dbReference type="InterPro" id="IPR013785">
    <property type="entry name" value="Aldolase_TIM"/>
</dbReference>
<sequence>MGDARGGSWLSGLGARAAGSMALPLREYVEHGAGAGVTAGEAAAGWGRLRLRPHVLRDVTSVDPTVELLGCSSRVPWGVAPTSLQRAVHPDGELATARASAAAGAVMVVSSNAGSTFDDIAATGVTWWLQVYLPSDRTLAGPLLDRAVAAGATAVVLTVDTPVVATWHPSEALIWDLADPAWTRVNFDPGYDDQPGSEKALDLGPHDIDWLRERTGLPVVVKGVLRGDDARRCVQAGAAGVWVSTHGGRQLDRSLSTAAALPEVRRAVGADAEVYVDGGVRSGLDVVTALAAGADAVFVGRPVLHALVEGEAGVARWHAALLTETVEALRLAGCRTPADTRDLLADDADEGPYPV</sequence>
<comment type="cofactor">
    <cofactor evidence="1">
        <name>FMN</name>
        <dbReference type="ChEBI" id="CHEBI:58210"/>
    </cofactor>
</comment>
<dbReference type="Pfam" id="PF01070">
    <property type="entry name" value="FMN_dh"/>
    <property type="match status" value="1"/>
</dbReference>
<evidence type="ECO:0000313" key="7">
    <source>
        <dbReference type="EMBL" id="MBM7510072.1"/>
    </source>
</evidence>
<keyword evidence="8" id="KW-1185">Reference proteome</keyword>
<evidence type="ECO:0000256" key="2">
    <source>
        <dbReference type="ARBA" id="ARBA00022630"/>
    </source>
</evidence>
<accession>A0ABS2MFW2</accession>
<dbReference type="SUPFAM" id="SSF51395">
    <property type="entry name" value="FMN-linked oxidoreductases"/>
    <property type="match status" value="1"/>
</dbReference>
<dbReference type="InterPro" id="IPR037396">
    <property type="entry name" value="FMN_HAD"/>
</dbReference>
<dbReference type="Proteomes" id="UP000732378">
    <property type="component" value="Unassembled WGS sequence"/>
</dbReference>
<protein>
    <submittedName>
        <fullName evidence="7">4-hydroxymandelate oxidase</fullName>
        <ecNumber evidence="7">1.1.3.46</ecNumber>
    </submittedName>
</protein>
<dbReference type="GO" id="GO:0016491">
    <property type="term" value="F:oxidoreductase activity"/>
    <property type="evidence" value="ECO:0007669"/>
    <property type="project" value="UniProtKB-KW"/>
</dbReference>
<dbReference type="InterPro" id="IPR000262">
    <property type="entry name" value="FMN-dep_DH"/>
</dbReference>
<evidence type="ECO:0000259" key="6">
    <source>
        <dbReference type="PROSITE" id="PS51349"/>
    </source>
</evidence>
<dbReference type="PANTHER" id="PTHR10578:SF107">
    <property type="entry name" value="2-HYDROXYACID OXIDASE 1"/>
    <property type="match status" value="1"/>
</dbReference>
<comment type="caution">
    <text evidence="7">The sequence shown here is derived from an EMBL/GenBank/DDBJ whole genome shotgun (WGS) entry which is preliminary data.</text>
</comment>
<dbReference type="Gene3D" id="3.20.20.70">
    <property type="entry name" value="Aldolase class I"/>
    <property type="match status" value="1"/>
</dbReference>
<dbReference type="EMBL" id="JAFBBZ010000001">
    <property type="protein sequence ID" value="MBM7510072.1"/>
    <property type="molecule type" value="Genomic_DNA"/>
</dbReference>
<dbReference type="PANTHER" id="PTHR10578">
    <property type="entry name" value="S -2-HYDROXY-ACID OXIDASE-RELATED"/>
    <property type="match status" value="1"/>
</dbReference>
<dbReference type="RefSeq" id="WP_204797319.1">
    <property type="nucleotide sequence ID" value="NZ_JACDTV010000002.1"/>
</dbReference>
<feature type="domain" description="FMN hydroxy acid dehydrogenase" evidence="6">
    <location>
        <begin position="2"/>
        <end position="350"/>
    </location>
</feature>
<evidence type="ECO:0000256" key="3">
    <source>
        <dbReference type="ARBA" id="ARBA00022643"/>
    </source>
</evidence>
<reference evidence="7 8" key="1">
    <citation type="submission" date="2021-01" db="EMBL/GenBank/DDBJ databases">
        <title>Sequencing the genomes of 1000 actinobacteria strains.</title>
        <authorList>
            <person name="Klenk H.-P."/>
        </authorList>
    </citation>
    <scope>NUCLEOTIDE SEQUENCE [LARGE SCALE GENOMIC DNA]</scope>
    <source>
        <strain evidence="7 8">DSM 18239</strain>
    </source>
</reference>
<proteinExistence type="inferred from homology"/>
<name>A0ABS2MFW2_9ACTN</name>
<dbReference type="PROSITE" id="PS51349">
    <property type="entry name" value="FMN_HYDROXY_ACID_DH_2"/>
    <property type="match status" value="1"/>
</dbReference>
<dbReference type="CDD" id="cd02809">
    <property type="entry name" value="alpha_hydroxyacid_oxid_FMN"/>
    <property type="match status" value="1"/>
</dbReference>
<dbReference type="PIRSF" id="PIRSF000138">
    <property type="entry name" value="Al-hdrx_acd_dh"/>
    <property type="match status" value="1"/>
</dbReference>
<evidence type="ECO:0000256" key="5">
    <source>
        <dbReference type="ARBA" id="ARBA00024042"/>
    </source>
</evidence>
<keyword evidence="4 7" id="KW-0560">Oxidoreductase</keyword>
<organism evidence="7 8">
    <name type="scientific">Nocardioides salarius</name>
    <dbReference type="NCBI Taxonomy" id="374513"/>
    <lineage>
        <taxon>Bacteria</taxon>
        <taxon>Bacillati</taxon>
        <taxon>Actinomycetota</taxon>
        <taxon>Actinomycetes</taxon>
        <taxon>Propionibacteriales</taxon>
        <taxon>Nocardioidaceae</taxon>
        <taxon>Nocardioides</taxon>
    </lineage>
</organism>